<evidence type="ECO:0000313" key="2">
    <source>
        <dbReference type="Proteomes" id="UP001162992"/>
    </source>
</evidence>
<dbReference type="EMBL" id="CM055104">
    <property type="protein sequence ID" value="KAJ7532536.1"/>
    <property type="molecule type" value="Genomic_DNA"/>
</dbReference>
<proteinExistence type="predicted"/>
<comment type="caution">
    <text evidence="1">The sequence shown here is derived from an EMBL/GenBank/DDBJ whole genome shotgun (WGS) entry which is preliminary data.</text>
</comment>
<accession>A0ACC2BS09</accession>
<gene>
    <name evidence="1" type="ORF">O6H91_13G008200</name>
</gene>
<dbReference type="Proteomes" id="UP001162992">
    <property type="component" value="Chromosome 13"/>
</dbReference>
<name>A0ACC2BS09_DIPCM</name>
<protein>
    <submittedName>
        <fullName evidence="1">Uncharacterized protein</fullName>
    </submittedName>
</protein>
<organism evidence="1 2">
    <name type="scientific">Diphasiastrum complanatum</name>
    <name type="common">Issler's clubmoss</name>
    <name type="synonym">Lycopodium complanatum</name>
    <dbReference type="NCBI Taxonomy" id="34168"/>
    <lineage>
        <taxon>Eukaryota</taxon>
        <taxon>Viridiplantae</taxon>
        <taxon>Streptophyta</taxon>
        <taxon>Embryophyta</taxon>
        <taxon>Tracheophyta</taxon>
        <taxon>Lycopodiopsida</taxon>
        <taxon>Lycopodiales</taxon>
        <taxon>Lycopodiaceae</taxon>
        <taxon>Lycopodioideae</taxon>
        <taxon>Diphasiastrum</taxon>
    </lineage>
</organism>
<keyword evidence="2" id="KW-1185">Reference proteome</keyword>
<sequence length="833" mass="95969">MEREVQAVDSEFDQVRQSDGCRLQQLRSHTADSSHPFHTFSWGNRESLSEPISRGVDMQEKLLGMCKEHYLANRMKLCVLGGEPLETLKAWVLEFFGEAREGGSERIFFPLERALWEAGKIYWVEAVKEQHNLSLTWILPCLEAAYLQKPQDYISHLIGHEGAGSLLSLLKAKGWASGLSAGIGDGGFERNTAAYMFNVSIDLTVLGLSKVFDVIGLLHQYLKMLREIKPQEWVFQELQSMGIMEFKFAEEESADDYVVHLAMNMHLYPERHIIYGDYAFEDWDPKSIEDLLVYLNPKNMRIDILTKSFNRSAQGVLLEPWFGVPYTVESVSSDLLAIWENPSEINPSLHIPERNEFIPHDFTIHCGKKNYSTDVPFLLVEDPALKVWYKLDQAFKTPRANVYLLLTCKSAQESVKAAVSSELFIKLVRDALNETLYLANVAKLESSISVSGDKLELKLFGFNEKLPVLARKITEVFCKLKPSSERFQVIKEELERVYRNTNMKPLRHSAYLRLQILSKCFFPVEDKLSVLLNLSLEELTLFIPQLLGKTHLEALCHGNILEEEAMMIVGIFKEALVVKQVPDAINKDCILKLPDGVSFIHNANVKNNLEENSVLEMYFQAEQDLGLESVRARALVDLFESITSEPCFNQLRTKEQLGYRVDCGIRVTYRVLGFCFRVQSSKYDPSYLQKRVDAFIARLHQLLEHMEEDEFASYRDALIAEKLEKDHSLLDETDSYWGQILDRRYLFDARKLEAASLRDLQRKDVLDWYNHFLNGDSKFRRRLIIHVWGCKMHQETVNDVEKLGIDSFEHAAVQEIVDIQKFKSVSDFYPPFY</sequence>
<reference evidence="2" key="1">
    <citation type="journal article" date="2024" name="Proc. Natl. Acad. Sci. U.S.A.">
        <title>Extraordinary preservation of gene collinearity over three hundred million years revealed in homosporous lycophytes.</title>
        <authorList>
            <person name="Li C."/>
            <person name="Wickell D."/>
            <person name="Kuo L.Y."/>
            <person name="Chen X."/>
            <person name="Nie B."/>
            <person name="Liao X."/>
            <person name="Peng D."/>
            <person name="Ji J."/>
            <person name="Jenkins J."/>
            <person name="Williams M."/>
            <person name="Shu S."/>
            <person name="Plott C."/>
            <person name="Barry K."/>
            <person name="Rajasekar S."/>
            <person name="Grimwood J."/>
            <person name="Han X."/>
            <person name="Sun S."/>
            <person name="Hou Z."/>
            <person name="He W."/>
            <person name="Dai G."/>
            <person name="Sun C."/>
            <person name="Schmutz J."/>
            <person name="Leebens-Mack J.H."/>
            <person name="Li F.W."/>
            <person name="Wang L."/>
        </authorList>
    </citation>
    <scope>NUCLEOTIDE SEQUENCE [LARGE SCALE GENOMIC DNA]</scope>
    <source>
        <strain evidence="2">cv. PW_Plant_1</strain>
    </source>
</reference>
<evidence type="ECO:0000313" key="1">
    <source>
        <dbReference type="EMBL" id="KAJ7532536.1"/>
    </source>
</evidence>